<keyword evidence="3" id="KW-1185">Reference proteome</keyword>
<comment type="caution">
    <text evidence="2">The sequence shown here is derived from an EMBL/GenBank/DDBJ whole genome shotgun (WGS) entry which is preliminary data.</text>
</comment>
<evidence type="ECO:0000313" key="2">
    <source>
        <dbReference type="EMBL" id="KAG6962804.1"/>
    </source>
</evidence>
<evidence type="ECO:0000256" key="1">
    <source>
        <dbReference type="SAM" id="Phobius"/>
    </source>
</evidence>
<name>A0A8J5J4S6_9STRA</name>
<organism evidence="2 3">
    <name type="scientific">Phytophthora aleatoria</name>
    <dbReference type="NCBI Taxonomy" id="2496075"/>
    <lineage>
        <taxon>Eukaryota</taxon>
        <taxon>Sar</taxon>
        <taxon>Stramenopiles</taxon>
        <taxon>Oomycota</taxon>
        <taxon>Peronosporomycetes</taxon>
        <taxon>Peronosporales</taxon>
        <taxon>Peronosporaceae</taxon>
        <taxon>Phytophthora</taxon>
    </lineage>
</organism>
<evidence type="ECO:0000313" key="3">
    <source>
        <dbReference type="Proteomes" id="UP000709295"/>
    </source>
</evidence>
<accession>A0A8J5J4S6</accession>
<sequence>MDDENAAGSTQTPENITAEKLRLNLVAQLFVSADVMGISSRENIGLRSMQREFRKELGRKQARKLHKSMLDFIGFAFLLHTLHFHSYLPLINDNPYFITY</sequence>
<keyword evidence="1" id="KW-0812">Transmembrane</keyword>
<protein>
    <submittedName>
        <fullName evidence="2">Uncharacterized protein</fullName>
    </submittedName>
</protein>
<dbReference type="EMBL" id="JAENGY010000443">
    <property type="protein sequence ID" value="KAG6962804.1"/>
    <property type="molecule type" value="Genomic_DNA"/>
</dbReference>
<gene>
    <name evidence="2" type="ORF">JG688_00008431</name>
</gene>
<dbReference type="AlphaFoldDB" id="A0A8J5J4S6"/>
<reference evidence="2" key="1">
    <citation type="submission" date="2021-01" db="EMBL/GenBank/DDBJ databases">
        <title>Phytophthora aleatoria, a newly-described species from Pinus radiata is distinct from Phytophthora cactorum isolates based on comparative genomics.</title>
        <authorList>
            <person name="Mcdougal R."/>
            <person name="Panda P."/>
            <person name="Williams N."/>
            <person name="Studholme D.J."/>
        </authorList>
    </citation>
    <scope>NUCLEOTIDE SEQUENCE</scope>
    <source>
        <strain evidence="2">NZFS 4037</strain>
    </source>
</reference>
<keyword evidence="1" id="KW-0472">Membrane</keyword>
<keyword evidence="1" id="KW-1133">Transmembrane helix</keyword>
<feature type="transmembrane region" description="Helical" evidence="1">
    <location>
        <begin position="69"/>
        <end position="88"/>
    </location>
</feature>
<dbReference type="Proteomes" id="UP000709295">
    <property type="component" value="Unassembled WGS sequence"/>
</dbReference>
<proteinExistence type="predicted"/>